<evidence type="ECO:0000313" key="3">
    <source>
        <dbReference type="Proteomes" id="UP000197679"/>
    </source>
</evidence>
<dbReference type="Proteomes" id="UP000197679">
    <property type="component" value="Chromosome"/>
</dbReference>
<dbReference type="EMBL" id="CP019964">
    <property type="protein sequence ID" value="ASI13566.1"/>
    <property type="molecule type" value="Genomic_DNA"/>
</dbReference>
<name>A0A218NM76_9ARCH</name>
<proteinExistence type="predicted"/>
<dbReference type="GeneID" id="33313790"/>
<dbReference type="PROSITE" id="PS50926">
    <property type="entry name" value="TRAM"/>
    <property type="match status" value="1"/>
</dbReference>
<dbReference type="KEGG" id="marh:Mia14_0232"/>
<organism evidence="2 3">
    <name type="scientific">Candidatus Mancarchaeum acidiphilum</name>
    <dbReference type="NCBI Taxonomy" id="1920749"/>
    <lineage>
        <taxon>Archaea</taxon>
        <taxon>Candidatus Micrarchaeota</taxon>
        <taxon>Candidatus Mancarchaeum</taxon>
    </lineage>
</organism>
<dbReference type="InterPro" id="IPR002792">
    <property type="entry name" value="TRAM_dom"/>
</dbReference>
<gene>
    <name evidence="2" type="ORF">Mia14_0232</name>
</gene>
<dbReference type="Gene3D" id="2.40.50.140">
    <property type="entry name" value="Nucleic acid-binding proteins"/>
    <property type="match status" value="1"/>
</dbReference>
<dbReference type="AlphaFoldDB" id="A0A218NM76"/>
<evidence type="ECO:0000259" key="1">
    <source>
        <dbReference type="PROSITE" id="PS50926"/>
    </source>
</evidence>
<accession>A0A218NM76</accession>
<evidence type="ECO:0000313" key="2">
    <source>
        <dbReference type="EMBL" id="ASI13566.1"/>
    </source>
</evidence>
<dbReference type="RefSeq" id="WP_088819731.1">
    <property type="nucleotide sequence ID" value="NZ_CP019964.1"/>
</dbReference>
<protein>
    <submittedName>
        <fullName evidence="2">TRAM superfamily RNA-binding protein</fullName>
    </submittedName>
</protein>
<dbReference type="OrthoDB" id="376767at2157"/>
<dbReference type="InterPro" id="IPR012340">
    <property type="entry name" value="NA-bd_OB-fold"/>
</dbReference>
<sequence length="81" mass="9142">MKYLKDRVEEGMELDLKVNAKDPRGEGIGRVGDYVIFIKNAKTRVGASYKVKVVKVNRTFGYAQLVDNDKQFFGNGSLLEL</sequence>
<keyword evidence="3" id="KW-1185">Reference proteome</keyword>
<feature type="domain" description="TRAM" evidence="1">
    <location>
        <begin position="7"/>
        <end position="67"/>
    </location>
</feature>
<dbReference type="Pfam" id="PF01938">
    <property type="entry name" value="TRAM"/>
    <property type="match status" value="1"/>
</dbReference>
<dbReference type="SUPFAM" id="SSF50249">
    <property type="entry name" value="Nucleic acid-binding proteins"/>
    <property type="match status" value="1"/>
</dbReference>
<reference evidence="2 3" key="1">
    <citation type="journal article" date="2017" name="Nat. Commun.">
        <title>'ARMAN' archaea depend on association with euryarchaeal host in culture and in situ.</title>
        <authorList>
            <person name="Golyshina O."/>
            <person name="Toshchakov S."/>
            <person name="Makarova K."/>
            <person name="Gavrilov S."/>
            <person name="Korzhenkov A."/>
            <person name="La Cono V."/>
            <person name="Arcadi E."/>
            <person name="Nechitaylo T."/>
            <person name="Ferrer M."/>
            <person name="Kublanov I."/>
            <person name="Wolf Y."/>
            <person name="Yakimov M."/>
            <person name="Golyshin P."/>
            <person name="Slesarev A."/>
            <person name="Kozyavkin S."/>
        </authorList>
    </citation>
    <scope>NUCLEOTIDE SEQUENCE [LARGE SCALE GENOMIC DNA]</scope>
    <source>
        <strain evidence="2 3">Mia14</strain>
    </source>
</reference>